<comment type="caution">
    <text evidence="1">The sequence shown here is derived from an EMBL/GenBank/DDBJ whole genome shotgun (WGS) entry which is preliminary data.</text>
</comment>
<accession>A0ABV5G5J3</accession>
<dbReference type="EMBL" id="JBHMFI010000001">
    <property type="protein sequence ID" value="MFB9073909.1"/>
    <property type="molecule type" value="Genomic_DNA"/>
</dbReference>
<gene>
    <name evidence="1" type="ORF">ACFFX0_23015</name>
</gene>
<proteinExistence type="predicted"/>
<sequence>MGGPAGRDGGRGGRLSACTRGFWSRPLRTGSTSPCPWWPSCWPSGPSATA</sequence>
<evidence type="ECO:0000313" key="2">
    <source>
        <dbReference type="Proteomes" id="UP001589575"/>
    </source>
</evidence>
<organism evidence="1 2">
    <name type="scientific">Citricoccus parietis</name>
    <dbReference type="NCBI Taxonomy" id="592307"/>
    <lineage>
        <taxon>Bacteria</taxon>
        <taxon>Bacillati</taxon>
        <taxon>Actinomycetota</taxon>
        <taxon>Actinomycetes</taxon>
        <taxon>Micrococcales</taxon>
        <taxon>Micrococcaceae</taxon>
        <taxon>Citricoccus</taxon>
    </lineage>
</organism>
<dbReference type="Proteomes" id="UP001589575">
    <property type="component" value="Unassembled WGS sequence"/>
</dbReference>
<keyword evidence="2" id="KW-1185">Reference proteome</keyword>
<reference evidence="1 2" key="1">
    <citation type="submission" date="2024-09" db="EMBL/GenBank/DDBJ databases">
        <authorList>
            <person name="Sun Q."/>
            <person name="Mori K."/>
        </authorList>
    </citation>
    <scope>NUCLEOTIDE SEQUENCE [LARGE SCALE GENOMIC DNA]</scope>
    <source>
        <strain evidence="1 2">CCM 7609</strain>
    </source>
</reference>
<protein>
    <submittedName>
        <fullName evidence="1">Uncharacterized protein</fullName>
    </submittedName>
</protein>
<evidence type="ECO:0000313" key="1">
    <source>
        <dbReference type="EMBL" id="MFB9073909.1"/>
    </source>
</evidence>
<name>A0ABV5G5J3_9MICC</name>